<evidence type="ECO:0000313" key="9">
    <source>
        <dbReference type="Proteomes" id="UP000198881"/>
    </source>
</evidence>
<evidence type="ECO:0000256" key="3">
    <source>
        <dbReference type="ARBA" id="ARBA00023210"/>
    </source>
</evidence>
<keyword evidence="1 6" id="KW-0963">Cytoplasm</keyword>
<feature type="compositionally biased region" description="Basic and acidic residues" evidence="7">
    <location>
        <begin position="23"/>
        <end position="62"/>
    </location>
</feature>
<dbReference type="OrthoDB" id="3731101at2"/>
<evidence type="ECO:0000313" key="8">
    <source>
        <dbReference type="EMBL" id="SFV22519.1"/>
    </source>
</evidence>
<gene>
    <name evidence="6" type="primary">sepF</name>
    <name evidence="8" type="ORF">SAMN04487966_104172</name>
</gene>
<dbReference type="RefSeq" id="WP_091696433.1">
    <property type="nucleotide sequence ID" value="NZ_FPCG01000004.1"/>
</dbReference>
<dbReference type="AlphaFoldDB" id="A0A1I7MKX1"/>
<comment type="function">
    <text evidence="5 6">Cell division protein that is part of the divisome complex and is recruited early to the Z-ring. Probably stimulates Z-ring formation, perhaps through the cross-linking of FtsZ protofilaments. Its function overlaps with FtsA.</text>
</comment>
<dbReference type="PANTHER" id="PTHR35798:SF1">
    <property type="entry name" value="CELL DIVISION PROTEIN SEPF"/>
    <property type="match status" value="1"/>
</dbReference>
<dbReference type="Gene3D" id="3.30.110.150">
    <property type="entry name" value="SepF-like protein"/>
    <property type="match status" value="1"/>
</dbReference>
<accession>A0A1I7MKX1</accession>
<dbReference type="HAMAP" id="MF_01197">
    <property type="entry name" value="SepF"/>
    <property type="match status" value="1"/>
</dbReference>
<comment type="subunit">
    <text evidence="6">Homodimer. Interacts with FtsZ.</text>
</comment>
<keyword evidence="3 6" id="KW-0717">Septation</keyword>
<evidence type="ECO:0000256" key="4">
    <source>
        <dbReference type="ARBA" id="ARBA00023306"/>
    </source>
</evidence>
<keyword evidence="4 6" id="KW-0131">Cell cycle</keyword>
<dbReference type="InterPro" id="IPR038594">
    <property type="entry name" value="SepF-like_sf"/>
</dbReference>
<dbReference type="GO" id="GO:0043093">
    <property type="term" value="P:FtsZ-dependent cytokinesis"/>
    <property type="evidence" value="ECO:0007669"/>
    <property type="project" value="UniProtKB-UniRule"/>
</dbReference>
<dbReference type="GO" id="GO:0000917">
    <property type="term" value="P:division septum assembly"/>
    <property type="evidence" value="ECO:0007669"/>
    <property type="project" value="UniProtKB-KW"/>
</dbReference>
<evidence type="ECO:0000256" key="5">
    <source>
        <dbReference type="ARBA" id="ARBA00044936"/>
    </source>
</evidence>
<evidence type="ECO:0000256" key="7">
    <source>
        <dbReference type="SAM" id="MobiDB-lite"/>
    </source>
</evidence>
<proteinExistence type="inferred from homology"/>
<dbReference type="EMBL" id="FPCG01000004">
    <property type="protein sequence ID" value="SFV22519.1"/>
    <property type="molecule type" value="Genomic_DNA"/>
</dbReference>
<keyword evidence="9" id="KW-1185">Reference proteome</keyword>
<dbReference type="Proteomes" id="UP000198881">
    <property type="component" value="Unassembled WGS sequence"/>
</dbReference>
<evidence type="ECO:0000256" key="6">
    <source>
        <dbReference type="HAMAP-Rule" id="MF_01197"/>
    </source>
</evidence>
<dbReference type="InterPro" id="IPR023052">
    <property type="entry name" value="Cell_div_SepF"/>
</dbReference>
<evidence type="ECO:0000256" key="1">
    <source>
        <dbReference type="ARBA" id="ARBA00022490"/>
    </source>
</evidence>
<dbReference type="InterPro" id="IPR007561">
    <property type="entry name" value="Cell_div_SepF/SepF-rel"/>
</dbReference>
<dbReference type="Pfam" id="PF04472">
    <property type="entry name" value="SepF"/>
    <property type="match status" value="1"/>
</dbReference>
<dbReference type="GO" id="GO:0005737">
    <property type="term" value="C:cytoplasm"/>
    <property type="evidence" value="ECO:0007669"/>
    <property type="project" value="UniProtKB-SubCell"/>
</dbReference>
<name>A0A1I7MKX1_9MICC</name>
<protein>
    <recommendedName>
        <fullName evidence="6">Cell division protein SepF</fullName>
    </recommendedName>
</protein>
<evidence type="ECO:0000256" key="2">
    <source>
        <dbReference type="ARBA" id="ARBA00022618"/>
    </source>
</evidence>
<comment type="subcellular location">
    <subcellularLocation>
        <location evidence="6">Cytoplasm</location>
    </subcellularLocation>
    <text evidence="6">Localizes to the division site, in a FtsZ-dependent manner.</text>
</comment>
<dbReference type="PANTHER" id="PTHR35798">
    <property type="entry name" value="CELL DIVISION PROTEIN SEPF"/>
    <property type="match status" value="1"/>
</dbReference>
<dbReference type="STRING" id="574650.SAMN04487966_104172"/>
<feature type="region of interest" description="Disordered" evidence="7">
    <location>
        <begin position="15"/>
        <end position="78"/>
    </location>
</feature>
<keyword evidence="2 6" id="KW-0132">Cell division</keyword>
<organism evidence="8 9">
    <name type="scientific">Micrococcus terreus</name>
    <dbReference type="NCBI Taxonomy" id="574650"/>
    <lineage>
        <taxon>Bacteria</taxon>
        <taxon>Bacillati</taxon>
        <taxon>Actinomycetota</taxon>
        <taxon>Actinomycetes</taxon>
        <taxon>Micrococcales</taxon>
        <taxon>Micrococcaceae</taxon>
        <taxon>Micrococcus</taxon>
    </lineage>
</organism>
<reference evidence="8 9" key="1">
    <citation type="submission" date="2016-10" db="EMBL/GenBank/DDBJ databases">
        <authorList>
            <person name="de Groot N.N."/>
        </authorList>
    </citation>
    <scope>NUCLEOTIDE SEQUENCE [LARGE SCALE GENOMIC DNA]</scope>
    <source>
        <strain evidence="8 9">CGMCC 1.7054</strain>
    </source>
</reference>
<sequence>MAGALKKTMIYLGLADGDDQYEMDQRADTRNAREEREAPSYERAPEPRAERAVEAERADRSVGSRAVSTRPAAEEREYRAPVTPIKRAAQGRDDASAVRQITTVHPRSYNDAKLIGESFRSGIPVIMNVTDMGEADAKRLVDFSAGLVFGLHGSIERVTNKVFLLTPVNVQVLGDDTALGEDQASFFNQS</sequence>
<comment type="similarity">
    <text evidence="6">Belongs to the SepF family.</text>
</comment>